<keyword evidence="2" id="KW-1185">Reference proteome</keyword>
<name>A0A7N0VMP0_KALFE</name>
<dbReference type="PANTHER" id="PTHR34538">
    <property type="entry name" value="EXPRESSED PROTEIN"/>
    <property type="match status" value="1"/>
</dbReference>
<dbReference type="EnsemblPlants" id="Kaladp1262s0011.1.v1.1">
    <property type="protein sequence ID" value="Kaladp1262s0011.1.v1.1.CDS.1"/>
    <property type="gene ID" value="Kaladp1262s0011.v1.1"/>
</dbReference>
<dbReference type="AlphaFoldDB" id="A0A7N0VMP0"/>
<evidence type="ECO:0000313" key="2">
    <source>
        <dbReference type="Proteomes" id="UP000594263"/>
    </source>
</evidence>
<reference evidence="1" key="1">
    <citation type="submission" date="2021-01" db="UniProtKB">
        <authorList>
            <consortium name="EnsemblPlants"/>
        </authorList>
    </citation>
    <scope>IDENTIFICATION</scope>
</reference>
<dbReference type="Proteomes" id="UP000594263">
    <property type="component" value="Unplaced"/>
</dbReference>
<accession>A0A7N0VMP0</accession>
<protein>
    <submittedName>
        <fullName evidence="1">Uncharacterized protein</fullName>
    </submittedName>
</protein>
<sequence>MAGLVGRMGSWVSCASGKRQCRRLFWRVKAAVRKALNKGGDGRRGKRFQYDPWSYALNFDDGDLKARENISLVTGAGFTVIYVLWLNP</sequence>
<dbReference type="PANTHER" id="PTHR34538:SF13">
    <property type="entry name" value="OS02G0637200 PROTEIN"/>
    <property type="match status" value="1"/>
</dbReference>
<proteinExistence type="predicted"/>
<evidence type="ECO:0000313" key="1">
    <source>
        <dbReference type="EnsemblPlants" id="Kaladp1262s0011.1.v1.1.CDS.1"/>
    </source>
</evidence>
<organism evidence="1 2">
    <name type="scientific">Kalanchoe fedtschenkoi</name>
    <name type="common">Lavender scallops</name>
    <name type="synonym">South American air plant</name>
    <dbReference type="NCBI Taxonomy" id="63787"/>
    <lineage>
        <taxon>Eukaryota</taxon>
        <taxon>Viridiplantae</taxon>
        <taxon>Streptophyta</taxon>
        <taxon>Embryophyta</taxon>
        <taxon>Tracheophyta</taxon>
        <taxon>Spermatophyta</taxon>
        <taxon>Magnoliopsida</taxon>
        <taxon>eudicotyledons</taxon>
        <taxon>Gunneridae</taxon>
        <taxon>Pentapetalae</taxon>
        <taxon>Saxifragales</taxon>
        <taxon>Crassulaceae</taxon>
        <taxon>Kalanchoe</taxon>
    </lineage>
</organism>
<dbReference type="Gramene" id="Kaladp1262s0011.1.v1.1">
    <property type="protein sequence ID" value="Kaladp1262s0011.1.v1.1.CDS.1"/>
    <property type="gene ID" value="Kaladp1262s0011.v1.1"/>
</dbReference>